<evidence type="ECO:0000313" key="1">
    <source>
        <dbReference type="EMBL" id="QIK38178.1"/>
    </source>
</evidence>
<protein>
    <recommendedName>
        <fullName evidence="3">Tetratricopeptide repeat protein</fullName>
    </recommendedName>
</protein>
<evidence type="ECO:0008006" key="3">
    <source>
        <dbReference type="Google" id="ProtNLM"/>
    </source>
</evidence>
<dbReference type="Proteomes" id="UP000502699">
    <property type="component" value="Chromosome"/>
</dbReference>
<dbReference type="EMBL" id="CP048029">
    <property type="protein sequence ID" value="QIK38178.1"/>
    <property type="molecule type" value="Genomic_DNA"/>
</dbReference>
<sequence length="174" mass="19498">MTQAHWPTHLAAYPYAQSSLIGWQIADREGDPYWNDYEQALDAYLASQDASLSNEERQAWFLKGRDLFQALSDRGDRHIGTSLALIRIYSELGEPQRVLAAIEQMLELMPWLAEPLPLGLELQINRPFIAPLSDLEQSEILENELGQWLQSGIMAALEAADRALAEAQDTSSTG</sequence>
<dbReference type="KEGG" id="cjap:GWK36_09530"/>
<dbReference type="RefSeq" id="WP_166270940.1">
    <property type="nucleotide sequence ID" value="NZ_CP048029.1"/>
</dbReference>
<name>A0A6G7VEA0_9GAMM</name>
<organism evidence="1 2">
    <name type="scientific">Caldichromatium japonicum</name>
    <dbReference type="NCBI Taxonomy" id="2699430"/>
    <lineage>
        <taxon>Bacteria</taxon>
        <taxon>Pseudomonadati</taxon>
        <taxon>Pseudomonadota</taxon>
        <taxon>Gammaproteobacteria</taxon>
        <taxon>Chromatiales</taxon>
        <taxon>Chromatiaceae</taxon>
        <taxon>Caldichromatium</taxon>
    </lineage>
</organism>
<accession>A0A6G7VEA0</accession>
<dbReference type="AlphaFoldDB" id="A0A6G7VEA0"/>
<gene>
    <name evidence="1" type="ORF">GWK36_09530</name>
</gene>
<evidence type="ECO:0000313" key="2">
    <source>
        <dbReference type="Proteomes" id="UP000502699"/>
    </source>
</evidence>
<keyword evidence="2" id="KW-1185">Reference proteome</keyword>
<proteinExistence type="predicted"/>
<reference evidence="2" key="1">
    <citation type="submission" date="2020-01" db="EMBL/GenBank/DDBJ databases">
        <title>Caldichromatium gen. nov., sp. nov., a thermophilic purple sulfur bacterium member of the family Chromatiaceae isolated from Nakabusa hot spring, Japan.</title>
        <authorList>
            <person name="Saini M.K."/>
            <person name="Hanada S."/>
            <person name="Tank M."/>
        </authorList>
    </citation>
    <scope>NUCLEOTIDE SEQUENCE [LARGE SCALE GENOMIC DNA]</scope>
    <source>
        <strain evidence="2">No.7</strain>
    </source>
</reference>